<keyword evidence="2" id="KW-1185">Reference proteome</keyword>
<protein>
    <submittedName>
        <fullName evidence="1">Uncharacterized protein</fullName>
    </submittedName>
</protein>
<name>A0ACC7S753_DOLFA</name>
<accession>A0ACC7S753</accession>
<sequence>MEFKFVKPKDEKEANHTWNTLINSLIKRKNYCIASTLEEQEKARKFGYLIINSQMWMFNDESIKIFWIFCEFITIFLKTNYLNNKTKDITTYHTIYKCLKIEIELEITNINQGNRKRESKDVLTAIFSRISEQIKEYEFFFVVDGLELQEINKICFGNIKVVKFDENSMNDFYENNIEINPSYAENLKQYIADNFLNKVVMICSSVGDSDKAEEIVRYKSKELINYFRYLICVMAHDRISDNMIKINIAAEAYTQTEYVLRRKVANNTTASIRGRGRRSLHKFIINENLLNDLEEKAFLNEYKTVLNTKLISELEGSIITAIYWTGEAQNEFDLDIAFLKYWTALETIFSNEKEKITHALCKGISITLAFSSYHFIEVCETLTIYKRISYLYDKRSKIIHTGFRQSITAQELSEICRYTSYVILSLFDFRNQGYTELKQIGREIERLYKIVNREKTQKITELADKIQKILEEISTLNSMNTTTEKMIIAAKSLEHIENNSNLIQEIMNAIRQGGITDLAKLLNHPSAPFLIVALEGLQKKIS</sequence>
<proteinExistence type="predicted"/>
<evidence type="ECO:0000313" key="1">
    <source>
        <dbReference type="EMBL" id="MTJ44021.1"/>
    </source>
</evidence>
<reference evidence="2" key="1">
    <citation type="journal article" date="2020" name="Toxins">
        <title>Phylogenomic Analysis of Secondary Metabolism in the Toxic Cyanobacterial Genera Anabaena, Dolichospermum and Aphanizomenon.</title>
        <authorList>
            <person name="Oesterholm J."/>
            <person name="Popin R.V."/>
            <person name="Fewer D.P."/>
            <person name="Sivonen K."/>
        </authorList>
    </citation>
    <scope>NUCLEOTIDE SEQUENCE [LARGE SCALE GENOMIC DNA]</scope>
    <source>
        <strain evidence="2">UHCC 0037</strain>
    </source>
</reference>
<gene>
    <name evidence="1" type="ORF">FJR39_12825</name>
</gene>
<evidence type="ECO:0000313" key="2">
    <source>
        <dbReference type="Proteomes" id="UP001517388"/>
    </source>
</evidence>
<dbReference type="Proteomes" id="UP001517388">
    <property type="component" value="Unassembled WGS sequence"/>
</dbReference>
<dbReference type="EMBL" id="VILF01000003">
    <property type="protein sequence ID" value="MTJ44021.1"/>
    <property type="molecule type" value="Genomic_DNA"/>
</dbReference>
<comment type="caution">
    <text evidence="1">The sequence shown here is derived from an EMBL/GenBank/DDBJ whole genome shotgun (WGS) entry which is preliminary data.</text>
</comment>
<organism evidence="1 2">
    <name type="scientific">Dolichospermum flos-aquae UHCC 0037</name>
    <dbReference type="NCBI Taxonomy" id="2590026"/>
    <lineage>
        <taxon>Bacteria</taxon>
        <taxon>Bacillati</taxon>
        <taxon>Cyanobacteriota</taxon>
        <taxon>Cyanophyceae</taxon>
        <taxon>Nostocales</taxon>
        <taxon>Aphanizomenonaceae</taxon>
        <taxon>Dolichospermum</taxon>
    </lineage>
</organism>